<proteinExistence type="predicted"/>
<dbReference type="PANTHER" id="PTHR48111:SF67">
    <property type="entry name" value="TRANSCRIPTIONAL REGULATORY PROTEIN TCTD"/>
    <property type="match status" value="1"/>
</dbReference>
<dbReference type="RefSeq" id="WP_091936936.1">
    <property type="nucleotide sequence ID" value="NZ_FNCY01000006.1"/>
</dbReference>
<dbReference type="Pfam" id="PF00486">
    <property type="entry name" value="Trans_reg_C"/>
    <property type="match status" value="1"/>
</dbReference>
<dbReference type="SUPFAM" id="SSF46894">
    <property type="entry name" value="C-terminal effector domain of the bipartite response regulators"/>
    <property type="match status" value="1"/>
</dbReference>
<name>A0A1G8DEP7_9RHOO</name>
<dbReference type="STRING" id="83767.SAMN05660652_01905"/>
<evidence type="ECO:0000256" key="4">
    <source>
        <dbReference type="ARBA" id="ARBA00023125"/>
    </source>
</evidence>
<dbReference type="PANTHER" id="PTHR48111">
    <property type="entry name" value="REGULATOR OF RPOS"/>
    <property type="match status" value="1"/>
</dbReference>
<keyword evidence="11" id="KW-1185">Reference proteome</keyword>
<dbReference type="AlphaFoldDB" id="A0A1G8DEP7"/>
<dbReference type="InterPro" id="IPR001789">
    <property type="entry name" value="Sig_transdc_resp-reg_receiver"/>
</dbReference>
<keyword evidence="5" id="KW-0804">Transcription</keyword>
<dbReference type="Gene3D" id="6.10.250.690">
    <property type="match status" value="1"/>
</dbReference>
<dbReference type="Pfam" id="PF00072">
    <property type="entry name" value="Response_reg"/>
    <property type="match status" value="1"/>
</dbReference>
<evidence type="ECO:0000313" key="10">
    <source>
        <dbReference type="EMBL" id="SDH56126.1"/>
    </source>
</evidence>
<dbReference type="CDD" id="cd17624">
    <property type="entry name" value="REC_OmpR_PmrA-like"/>
    <property type="match status" value="1"/>
</dbReference>
<organism evidence="10 11">
    <name type="scientific">Propionivibrio dicarboxylicus</name>
    <dbReference type="NCBI Taxonomy" id="83767"/>
    <lineage>
        <taxon>Bacteria</taxon>
        <taxon>Pseudomonadati</taxon>
        <taxon>Pseudomonadota</taxon>
        <taxon>Betaproteobacteria</taxon>
        <taxon>Rhodocyclales</taxon>
        <taxon>Rhodocyclaceae</taxon>
        <taxon>Propionivibrio</taxon>
    </lineage>
</organism>
<dbReference type="SUPFAM" id="SSF52172">
    <property type="entry name" value="CheY-like"/>
    <property type="match status" value="1"/>
</dbReference>
<dbReference type="GO" id="GO:0006355">
    <property type="term" value="P:regulation of DNA-templated transcription"/>
    <property type="evidence" value="ECO:0007669"/>
    <property type="project" value="InterPro"/>
</dbReference>
<dbReference type="PROSITE" id="PS50110">
    <property type="entry name" value="RESPONSE_REGULATORY"/>
    <property type="match status" value="1"/>
</dbReference>
<dbReference type="EMBL" id="FNCY01000006">
    <property type="protein sequence ID" value="SDH56126.1"/>
    <property type="molecule type" value="Genomic_DNA"/>
</dbReference>
<feature type="DNA-binding region" description="OmpR/PhoB-type" evidence="7">
    <location>
        <begin position="125"/>
        <end position="221"/>
    </location>
</feature>
<keyword evidence="2" id="KW-0902">Two-component regulatory system</keyword>
<gene>
    <name evidence="10" type="ORF">SAMN05660652_01905</name>
</gene>
<feature type="domain" description="Response regulatory" evidence="8">
    <location>
        <begin position="2"/>
        <end position="118"/>
    </location>
</feature>
<dbReference type="SMART" id="SM00862">
    <property type="entry name" value="Trans_reg_C"/>
    <property type="match status" value="1"/>
</dbReference>
<evidence type="ECO:0000256" key="2">
    <source>
        <dbReference type="ARBA" id="ARBA00023012"/>
    </source>
</evidence>
<evidence type="ECO:0000256" key="7">
    <source>
        <dbReference type="PROSITE-ProRule" id="PRU01091"/>
    </source>
</evidence>
<dbReference type="SMART" id="SM00448">
    <property type="entry name" value="REC"/>
    <property type="match status" value="1"/>
</dbReference>
<accession>A0A1G8DEP7</accession>
<evidence type="ECO:0000256" key="1">
    <source>
        <dbReference type="ARBA" id="ARBA00022553"/>
    </source>
</evidence>
<dbReference type="GO" id="GO:0032993">
    <property type="term" value="C:protein-DNA complex"/>
    <property type="evidence" value="ECO:0007669"/>
    <property type="project" value="TreeGrafter"/>
</dbReference>
<reference evidence="10 11" key="1">
    <citation type="submission" date="2016-10" db="EMBL/GenBank/DDBJ databases">
        <authorList>
            <person name="de Groot N.N."/>
        </authorList>
    </citation>
    <scope>NUCLEOTIDE SEQUENCE [LARGE SCALE GENOMIC DNA]</scope>
    <source>
        <strain evidence="10 11">DSM 5885</strain>
    </source>
</reference>
<evidence type="ECO:0000256" key="5">
    <source>
        <dbReference type="ARBA" id="ARBA00023163"/>
    </source>
</evidence>
<dbReference type="FunFam" id="3.40.50.2300:FF:000002">
    <property type="entry name" value="DNA-binding response regulator PhoP"/>
    <property type="match status" value="1"/>
</dbReference>
<dbReference type="InterPro" id="IPR036388">
    <property type="entry name" value="WH-like_DNA-bd_sf"/>
</dbReference>
<keyword evidence="4 7" id="KW-0238">DNA-binding</keyword>
<evidence type="ECO:0000259" key="8">
    <source>
        <dbReference type="PROSITE" id="PS50110"/>
    </source>
</evidence>
<dbReference type="OrthoDB" id="9802426at2"/>
<keyword evidence="1 6" id="KW-0597">Phosphoprotein</keyword>
<dbReference type="Gene3D" id="3.40.50.2300">
    <property type="match status" value="1"/>
</dbReference>
<dbReference type="Proteomes" id="UP000198607">
    <property type="component" value="Unassembled WGS sequence"/>
</dbReference>
<evidence type="ECO:0000259" key="9">
    <source>
        <dbReference type="PROSITE" id="PS51755"/>
    </source>
</evidence>
<feature type="domain" description="OmpR/PhoB-type" evidence="9">
    <location>
        <begin position="125"/>
        <end position="221"/>
    </location>
</feature>
<dbReference type="Gene3D" id="1.10.10.10">
    <property type="entry name" value="Winged helix-like DNA-binding domain superfamily/Winged helix DNA-binding domain"/>
    <property type="match status" value="1"/>
</dbReference>
<evidence type="ECO:0000256" key="3">
    <source>
        <dbReference type="ARBA" id="ARBA00023015"/>
    </source>
</evidence>
<sequence>MRLLLVEDHAELAVWVAKSLRQSGFVVDVIDRGDHAATALLTQGYDLAILDLSLPGMDGLEILQRIRHQERTAQLPVLILTARGTAEDRVRGLNLGADDYLPKPFELSELEARVRALLRRSHQQAPVVRLGPLAFDTTTRMVAVNERPLALTKRELAVLEALLARKGKPVTRDALFEKVFGFDDDAQPESIELYIHRLRKKLDGTGVAVTTLRGLGYLVSEEGAGAA</sequence>
<dbReference type="PROSITE" id="PS51755">
    <property type="entry name" value="OMPR_PHOB"/>
    <property type="match status" value="1"/>
</dbReference>
<evidence type="ECO:0000256" key="6">
    <source>
        <dbReference type="PROSITE-ProRule" id="PRU00169"/>
    </source>
</evidence>
<dbReference type="InterPro" id="IPR001867">
    <property type="entry name" value="OmpR/PhoB-type_DNA-bd"/>
</dbReference>
<dbReference type="InterPro" id="IPR016032">
    <property type="entry name" value="Sig_transdc_resp-reg_C-effctor"/>
</dbReference>
<dbReference type="GO" id="GO:0000976">
    <property type="term" value="F:transcription cis-regulatory region binding"/>
    <property type="evidence" value="ECO:0007669"/>
    <property type="project" value="TreeGrafter"/>
</dbReference>
<feature type="modified residue" description="4-aspartylphosphate" evidence="6">
    <location>
        <position position="51"/>
    </location>
</feature>
<dbReference type="CDD" id="cd00383">
    <property type="entry name" value="trans_reg_C"/>
    <property type="match status" value="1"/>
</dbReference>
<dbReference type="InterPro" id="IPR011006">
    <property type="entry name" value="CheY-like_superfamily"/>
</dbReference>
<dbReference type="GO" id="GO:0000156">
    <property type="term" value="F:phosphorelay response regulator activity"/>
    <property type="evidence" value="ECO:0007669"/>
    <property type="project" value="TreeGrafter"/>
</dbReference>
<dbReference type="InterPro" id="IPR039420">
    <property type="entry name" value="WalR-like"/>
</dbReference>
<keyword evidence="3" id="KW-0805">Transcription regulation</keyword>
<protein>
    <submittedName>
        <fullName evidence="10">Two-component system, OmpR family, response regulator TctD</fullName>
    </submittedName>
</protein>
<dbReference type="GO" id="GO:0005829">
    <property type="term" value="C:cytosol"/>
    <property type="evidence" value="ECO:0007669"/>
    <property type="project" value="TreeGrafter"/>
</dbReference>
<evidence type="ECO:0000313" key="11">
    <source>
        <dbReference type="Proteomes" id="UP000198607"/>
    </source>
</evidence>